<dbReference type="EMBL" id="LGRN01000157">
    <property type="protein sequence ID" value="OJD15433.1"/>
    <property type="molecule type" value="Genomic_DNA"/>
</dbReference>
<protein>
    <submittedName>
        <fullName evidence="4">Uncharacterized protein</fullName>
    </submittedName>
</protein>
<dbReference type="PROSITE" id="PS50297">
    <property type="entry name" value="ANK_REP_REGION"/>
    <property type="match status" value="2"/>
</dbReference>
<proteinExistence type="predicted"/>
<keyword evidence="5" id="KW-1185">Reference proteome</keyword>
<feature type="repeat" description="ANK" evidence="3">
    <location>
        <begin position="275"/>
        <end position="299"/>
    </location>
</feature>
<dbReference type="OrthoDB" id="5416940at2759"/>
<keyword evidence="2 3" id="KW-0040">ANK repeat</keyword>
<dbReference type="Proteomes" id="UP000182235">
    <property type="component" value="Unassembled WGS sequence"/>
</dbReference>
<dbReference type="PANTHER" id="PTHR24198">
    <property type="entry name" value="ANKYRIN REPEAT AND PROTEIN KINASE DOMAIN-CONTAINING PROTEIN"/>
    <property type="match status" value="1"/>
</dbReference>
<dbReference type="SMART" id="SM00248">
    <property type="entry name" value="ANK"/>
    <property type="match status" value="4"/>
</dbReference>
<dbReference type="InterPro" id="IPR002110">
    <property type="entry name" value="Ankyrin_rpt"/>
</dbReference>
<dbReference type="Pfam" id="PF12796">
    <property type="entry name" value="Ank_2"/>
    <property type="match status" value="2"/>
</dbReference>
<dbReference type="PANTHER" id="PTHR24198:SF165">
    <property type="entry name" value="ANKYRIN REPEAT-CONTAINING PROTEIN-RELATED"/>
    <property type="match status" value="1"/>
</dbReference>
<dbReference type="STRING" id="1447872.A0A1J9PG93"/>
<feature type="repeat" description="ANK" evidence="3">
    <location>
        <begin position="176"/>
        <end position="204"/>
    </location>
</feature>
<sequence>MSFTPYIPNEIWRLVLQKALDGIRFEGMGAHKVHEFEHDDELRLLRALLGLRCVCRRFDVHVLSVFVERVIMDTSPGLFCFLQLYPAFMARVTMELSFQSRFRGSCGLVDAIRSTADYMVTNLAHNNQQDRDALRESYIKPLCGAALVHLTDSRMSTKLRLRNRRPSPQAGFLHRALAVAAYEDDVDLMKLLLEKGANIDHEDLYFGNALYTAVFLGNSAAVSFLLDNKASLTYCDMSGKIALHIAAIKGRDDFVQLILERTRATATVVDRIDYSRRTALSWAAEQGHVKVVRLLLQLGNANSHTRDSRSVTPLNFAAAKRHYPVMALLTEWIRGNEAI</sequence>
<dbReference type="VEuPathDB" id="FungiDB:AJ78_04308"/>
<dbReference type="SUPFAM" id="SSF48403">
    <property type="entry name" value="Ankyrin repeat"/>
    <property type="match status" value="1"/>
</dbReference>
<name>A0A1J9PG93_9EURO</name>
<dbReference type="AlphaFoldDB" id="A0A1J9PG93"/>
<dbReference type="Gene3D" id="1.25.40.20">
    <property type="entry name" value="Ankyrin repeat-containing domain"/>
    <property type="match status" value="2"/>
</dbReference>
<evidence type="ECO:0000256" key="2">
    <source>
        <dbReference type="ARBA" id="ARBA00023043"/>
    </source>
</evidence>
<organism evidence="4 5">
    <name type="scientific">Emergomyces pasteurianus Ep9510</name>
    <dbReference type="NCBI Taxonomy" id="1447872"/>
    <lineage>
        <taxon>Eukaryota</taxon>
        <taxon>Fungi</taxon>
        <taxon>Dikarya</taxon>
        <taxon>Ascomycota</taxon>
        <taxon>Pezizomycotina</taxon>
        <taxon>Eurotiomycetes</taxon>
        <taxon>Eurotiomycetidae</taxon>
        <taxon>Onygenales</taxon>
        <taxon>Ajellomycetaceae</taxon>
        <taxon>Emergomyces</taxon>
    </lineage>
</organism>
<evidence type="ECO:0000313" key="5">
    <source>
        <dbReference type="Proteomes" id="UP000182235"/>
    </source>
</evidence>
<dbReference type="PROSITE" id="PS50088">
    <property type="entry name" value="ANK_REPEAT"/>
    <property type="match status" value="2"/>
</dbReference>
<reference evidence="4 5" key="1">
    <citation type="submission" date="2015-07" db="EMBL/GenBank/DDBJ databases">
        <title>Emmonsia species relationships and genome sequence.</title>
        <authorList>
            <consortium name="The Broad Institute Genomics Platform"/>
            <person name="Cuomo C.A."/>
            <person name="Munoz J.F."/>
            <person name="Imamovic A."/>
            <person name="Priest M.E."/>
            <person name="Young S."/>
            <person name="Clay O.K."/>
            <person name="McEwen J.G."/>
        </authorList>
    </citation>
    <scope>NUCLEOTIDE SEQUENCE [LARGE SCALE GENOMIC DNA]</scope>
    <source>
        <strain evidence="4 5">UAMH 9510</strain>
    </source>
</reference>
<gene>
    <name evidence="4" type="ORF">AJ78_04308</name>
</gene>
<comment type="caution">
    <text evidence="4">The sequence shown here is derived from an EMBL/GenBank/DDBJ whole genome shotgun (WGS) entry which is preliminary data.</text>
</comment>
<dbReference type="InterPro" id="IPR036770">
    <property type="entry name" value="Ankyrin_rpt-contain_sf"/>
</dbReference>
<evidence type="ECO:0000313" key="4">
    <source>
        <dbReference type="EMBL" id="OJD15433.1"/>
    </source>
</evidence>
<evidence type="ECO:0000256" key="3">
    <source>
        <dbReference type="PROSITE-ProRule" id="PRU00023"/>
    </source>
</evidence>
<accession>A0A1J9PG93</accession>
<keyword evidence="1" id="KW-0677">Repeat</keyword>
<evidence type="ECO:0000256" key="1">
    <source>
        <dbReference type="ARBA" id="ARBA00022737"/>
    </source>
</evidence>